<evidence type="ECO:0000313" key="1">
    <source>
        <dbReference type="EMBL" id="RJY08705.1"/>
    </source>
</evidence>
<evidence type="ECO:0008006" key="3">
    <source>
        <dbReference type="Google" id="ProtNLM"/>
    </source>
</evidence>
<name>A0A419RSF0_9SPHN</name>
<dbReference type="EMBL" id="RAHX01000001">
    <property type="protein sequence ID" value="RJY08705.1"/>
    <property type="molecule type" value="Genomic_DNA"/>
</dbReference>
<gene>
    <name evidence="1" type="ORF">D6201_04440</name>
</gene>
<dbReference type="AlphaFoldDB" id="A0A419RSF0"/>
<proteinExistence type="predicted"/>
<dbReference type="Proteomes" id="UP000285232">
    <property type="component" value="Unassembled WGS sequence"/>
</dbReference>
<dbReference type="NCBIfam" id="TIGR02466">
    <property type="entry name" value="TIGR02466 family protein"/>
    <property type="match status" value="1"/>
</dbReference>
<dbReference type="Gene3D" id="2.60.120.620">
    <property type="entry name" value="q2cbj1_9rhob like domain"/>
    <property type="match status" value="1"/>
</dbReference>
<comment type="caution">
    <text evidence="1">The sequence shown here is derived from an EMBL/GenBank/DDBJ whole genome shotgun (WGS) entry which is preliminary data.</text>
</comment>
<dbReference type="OrthoDB" id="9783136at2"/>
<reference evidence="1 2" key="1">
    <citation type="journal article" date="2017" name="Int. J. Syst. Evol. Microbiol.">
        <title>Erythrobacter aquimixticola sp. nov., isolated from the junction between the ocean and a freshwater spring.</title>
        <authorList>
            <person name="Park S."/>
            <person name="Jung Y.T."/>
            <person name="Choi S.J."/>
            <person name="Yoon J.H."/>
        </authorList>
    </citation>
    <scope>NUCLEOTIDE SEQUENCE [LARGE SCALE GENOMIC DNA]</scope>
    <source>
        <strain evidence="1 2">JSSK-14</strain>
    </source>
</reference>
<dbReference type="InterPro" id="IPR012668">
    <property type="entry name" value="CHP02466"/>
</dbReference>
<evidence type="ECO:0000313" key="2">
    <source>
        <dbReference type="Proteomes" id="UP000285232"/>
    </source>
</evidence>
<sequence>MPTARHLFSTPFVIDRLQSEAGVAMLRELIEAERGRDPDGLSISNLGGWHSNTDMLEWGGEAAKALVFKAMGMADEATLDAVSPDASRFGWIPELWANVSGKDHANQYHTHPGSYWSLVAYVDDGYAGSDDPALGGELQLLDPRMPMVRMNAPDLRMRDANGRPMASEISVRPQTGMIVMFPSWLQHAVRPFHGDGTRISIAINLTAALKKPH</sequence>
<keyword evidence="2" id="KW-1185">Reference proteome</keyword>
<protein>
    <recommendedName>
        <fullName evidence="3">2OG-Fe(II) oxygenase</fullName>
    </recommendedName>
</protein>
<organism evidence="1 2">
    <name type="scientific">Aurantiacibacter aquimixticola</name>
    <dbReference type="NCBI Taxonomy" id="1958945"/>
    <lineage>
        <taxon>Bacteria</taxon>
        <taxon>Pseudomonadati</taxon>
        <taxon>Pseudomonadota</taxon>
        <taxon>Alphaproteobacteria</taxon>
        <taxon>Sphingomonadales</taxon>
        <taxon>Erythrobacteraceae</taxon>
        <taxon>Aurantiacibacter</taxon>
    </lineage>
</organism>
<dbReference type="Pfam" id="PF13759">
    <property type="entry name" value="2OG-FeII_Oxy_5"/>
    <property type="match status" value="1"/>
</dbReference>
<dbReference type="RefSeq" id="WP_120047718.1">
    <property type="nucleotide sequence ID" value="NZ_RAHX01000001.1"/>
</dbReference>
<accession>A0A419RSF0</accession>